<dbReference type="RefSeq" id="WP_036572772.1">
    <property type="nucleotide sequence ID" value="NZ_CABLBW010000001.1"/>
</dbReference>
<evidence type="ECO:0000313" key="3">
    <source>
        <dbReference type="Proteomes" id="UP000028863"/>
    </source>
</evidence>
<reference evidence="2" key="2">
    <citation type="submission" date="2014-03" db="EMBL/GenBank/DDBJ databases">
        <authorList>
            <person name="Urmite Genomes"/>
        </authorList>
    </citation>
    <scope>NUCLEOTIDE SEQUENCE</scope>
    <source>
        <strain evidence="2">S1</strain>
    </source>
</reference>
<dbReference type="Proteomes" id="UP000028863">
    <property type="component" value="Unassembled WGS sequence"/>
</dbReference>
<dbReference type="EMBL" id="CCAX010000001">
    <property type="protein sequence ID" value="CDO02005.1"/>
    <property type="molecule type" value="Genomic_DNA"/>
</dbReference>
<evidence type="ECO:0000313" key="2">
    <source>
        <dbReference type="EMBL" id="CDO02005.1"/>
    </source>
</evidence>
<keyword evidence="1" id="KW-0812">Transmembrane</keyword>
<keyword evidence="1" id="KW-1133">Transmembrane helix</keyword>
<dbReference type="STRING" id="171693.BN988_00459"/>
<keyword evidence="3" id="KW-1185">Reference proteome</keyword>
<gene>
    <name evidence="2" type="primary">rsiX</name>
    <name evidence="2" type="ORF">BN988_00459</name>
</gene>
<protein>
    <submittedName>
        <fullName evidence="2">Sigma-X negative effector</fullName>
    </submittedName>
</protein>
<evidence type="ECO:0000256" key="1">
    <source>
        <dbReference type="SAM" id="Phobius"/>
    </source>
</evidence>
<sequence length="385" mass="43872">MDSNQNKYDEITEQLSQFPSFTDRRDKEAIRQQIFAQMKQNEPTRQYKPRKRWIPLVSTLLATTVLVFISFLYYTNTNVLKENSTQQDAMEYATEEETLIEKSADQESGVQSNGNMESSNQMGMFVQQTNEQSMVIHGATSDPQLQFVIPVSFIAPEGKSKETYYNQLETYLQEHVPVSSNYLFEGVSFQLDEENKEVILELPKNFSISEGSTVPNMFEDQLRSMFSPYGVETAVFNNQEGIDFGQFGTIHELALTKTKAAYKLYSDEQNNLLVEVPLDEYTTIEEALAEMQIGEEDYNVFPTVPGKMEFSVVTRGEQLDISLDNEVVIEDSRTGTIMIEAILMTAKSFGYDFVKINNISGDRVGYYDVSEPLRVPDAVNPIMLH</sequence>
<reference evidence="2" key="1">
    <citation type="submission" date="2014-03" db="EMBL/GenBank/DDBJ databases">
        <title>Draft genome sequencing of Oceanobacillus picturae strain S1 isolated from human gut.</title>
        <authorList>
            <person name="Croce O."/>
            <person name="Lagier J.C."/>
            <person name="Raoult D."/>
        </authorList>
    </citation>
    <scope>NUCLEOTIDE SEQUENCE [LARGE SCALE GENOMIC DNA]</scope>
    <source>
        <strain evidence="2">S1</strain>
    </source>
</reference>
<feature type="transmembrane region" description="Helical" evidence="1">
    <location>
        <begin position="53"/>
        <end position="74"/>
    </location>
</feature>
<dbReference type="eggNOG" id="ENOG50331H4">
    <property type="taxonomic scope" value="Bacteria"/>
</dbReference>
<organism evidence="2 3">
    <name type="scientific">Oceanobacillus picturae</name>
    <dbReference type="NCBI Taxonomy" id="171693"/>
    <lineage>
        <taxon>Bacteria</taxon>
        <taxon>Bacillati</taxon>
        <taxon>Bacillota</taxon>
        <taxon>Bacilli</taxon>
        <taxon>Bacillales</taxon>
        <taxon>Bacillaceae</taxon>
        <taxon>Oceanobacillus</taxon>
    </lineage>
</organism>
<accession>W9B5N2</accession>
<dbReference type="AlphaFoldDB" id="W9B5N2"/>
<keyword evidence="1" id="KW-0472">Membrane</keyword>
<proteinExistence type="predicted"/>
<comment type="caution">
    <text evidence="2">The sequence shown here is derived from an EMBL/GenBank/DDBJ whole genome shotgun (WGS) entry which is preliminary data.</text>
</comment>
<name>W9B5N2_9BACI</name>